<keyword evidence="1" id="KW-1133">Transmembrane helix</keyword>
<organism evidence="2 3">
    <name type="scientific">Rhodoferax antarcticus ANT.BR</name>
    <dbReference type="NCBI Taxonomy" id="1111071"/>
    <lineage>
        <taxon>Bacteria</taxon>
        <taxon>Pseudomonadati</taxon>
        <taxon>Pseudomonadota</taxon>
        <taxon>Betaproteobacteria</taxon>
        <taxon>Burkholderiales</taxon>
        <taxon>Comamonadaceae</taxon>
        <taxon>Rhodoferax</taxon>
    </lineage>
</organism>
<evidence type="ECO:0000256" key="1">
    <source>
        <dbReference type="SAM" id="Phobius"/>
    </source>
</evidence>
<feature type="transmembrane region" description="Helical" evidence="1">
    <location>
        <begin position="24"/>
        <end position="43"/>
    </location>
</feature>
<evidence type="ECO:0008006" key="4">
    <source>
        <dbReference type="Google" id="ProtNLM"/>
    </source>
</evidence>
<dbReference type="EMBL" id="MSYM01000017">
    <property type="protein sequence ID" value="OLP05369.1"/>
    <property type="molecule type" value="Genomic_DNA"/>
</dbReference>
<reference evidence="2 3" key="1">
    <citation type="submission" date="2017-01" db="EMBL/GenBank/DDBJ databases">
        <title>Genome sequence of Rhodoferax antarcticus ANT.BR, a psychrophilic purple nonsulfur bacterium from an Antarctic microbial mat.</title>
        <authorList>
            <person name="Baker J."/>
            <person name="Riester C."/>
            <person name="Skinner B."/>
            <person name="Newell A."/>
            <person name="Swingley W."/>
            <person name="Madigan M."/>
            <person name="Jung D."/>
            <person name="Asao M."/>
            <person name="Chen M."/>
            <person name="Loughlin P."/>
            <person name="Pan H."/>
            <person name="Lin S."/>
            <person name="Li N."/>
            <person name="Shaw J."/>
            <person name="Prado M."/>
            <person name="Sherman C."/>
            <person name="Li X."/>
            <person name="Tang J."/>
            <person name="Blankenship R."/>
            <person name="Zhao T."/>
            <person name="Touchman J."/>
            <person name="Sattley M."/>
        </authorList>
    </citation>
    <scope>NUCLEOTIDE SEQUENCE [LARGE SCALE GENOMIC DNA]</scope>
    <source>
        <strain evidence="2 3">ANT.BR</strain>
    </source>
</reference>
<protein>
    <recommendedName>
        <fullName evidence="4">Transmembrane protein</fullName>
    </recommendedName>
</protein>
<dbReference type="Proteomes" id="UP000185911">
    <property type="component" value="Unassembled WGS sequence"/>
</dbReference>
<dbReference type="AlphaFoldDB" id="A0A1Q8YBT3"/>
<proteinExistence type="predicted"/>
<keyword evidence="1" id="KW-0472">Membrane</keyword>
<keyword evidence="3" id="KW-1185">Reference proteome</keyword>
<feature type="transmembrane region" description="Helical" evidence="1">
    <location>
        <begin position="64"/>
        <end position="90"/>
    </location>
</feature>
<gene>
    <name evidence="2" type="ORF">BLL52_3495</name>
</gene>
<evidence type="ECO:0000313" key="2">
    <source>
        <dbReference type="EMBL" id="OLP05369.1"/>
    </source>
</evidence>
<dbReference type="STRING" id="81479.RA876_11345"/>
<comment type="caution">
    <text evidence="2">The sequence shown here is derived from an EMBL/GenBank/DDBJ whole genome shotgun (WGS) entry which is preliminary data.</text>
</comment>
<accession>A0A1Q8YBT3</accession>
<sequence length="110" mass="12464">MNWLTKLPGFQQTPYGFEWRLLRILPHITLAGTVLSAMAAWLARYVFAHDSLIDLDRRIQTFDFLMIGVVVFIWVATLTVGIGCVIVWLMKGPAYVADGYDVSHSDHPKV</sequence>
<evidence type="ECO:0000313" key="3">
    <source>
        <dbReference type="Proteomes" id="UP000185911"/>
    </source>
</evidence>
<name>A0A1Q8YBT3_9BURK</name>
<keyword evidence="1" id="KW-0812">Transmembrane</keyword>
<dbReference type="RefSeq" id="WP_075587623.1">
    <property type="nucleotide sequence ID" value="NZ_MSYM01000017.1"/>
</dbReference>